<proteinExistence type="predicted"/>
<reference evidence="1 2" key="2">
    <citation type="journal article" date="2022" name="Mol. Ecol. Resour.">
        <title>The genomes of chicory, endive, great burdock and yacon provide insights into Asteraceae paleo-polyploidization history and plant inulin production.</title>
        <authorList>
            <person name="Fan W."/>
            <person name="Wang S."/>
            <person name="Wang H."/>
            <person name="Wang A."/>
            <person name="Jiang F."/>
            <person name="Liu H."/>
            <person name="Zhao H."/>
            <person name="Xu D."/>
            <person name="Zhang Y."/>
        </authorList>
    </citation>
    <scope>NUCLEOTIDE SEQUENCE [LARGE SCALE GENOMIC DNA]</scope>
    <source>
        <strain evidence="2">cv. Punajuju</strain>
        <tissue evidence="1">Leaves</tissue>
    </source>
</reference>
<keyword evidence="2" id="KW-1185">Reference proteome</keyword>
<dbReference type="EMBL" id="CM042010">
    <property type="protein sequence ID" value="KAI3778627.1"/>
    <property type="molecule type" value="Genomic_DNA"/>
</dbReference>
<protein>
    <submittedName>
        <fullName evidence="1">Uncharacterized protein</fullName>
    </submittedName>
</protein>
<reference evidence="2" key="1">
    <citation type="journal article" date="2022" name="Mol. Ecol. Resour.">
        <title>The genomes of chicory, endive, great burdock and yacon provide insights into Asteraceae palaeo-polyploidization history and plant inulin production.</title>
        <authorList>
            <person name="Fan W."/>
            <person name="Wang S."/>
            <person name="Wang H."/>
            <person name="Wang A."/>
            <person name="Jiang F."/>
            <person name="Liu H."/>
            <person name="Zhao H."/>
            <person name="Xu D."/>
            <person name="Zhang Y."/>
        </authorList>
    </citation>
    <scope>NUCLEOTIDE SEQUENCE [LARGE SCALE GENOMIC DNA]</scope>
    <source>
        <strain evidence="2">cv. Punajuju</strain>
    </source>
</reference>
<accession>A0ACB9G5D8</accession>
<evidence type="ECO:0000313" key="2">
    <source>
        <dbReference type="Proteomes" id="UP001055811"/>
    </source>
</evidence>
<name>A0ACB9G5D8_CICIN</name>
<gene>
    <name evidence="1" type="ORF">L2E82_08008</name>
</gene>
<organism evidence="1 2">
    <name type="scientific">Cichorium intybus</name>
    <name type="common">Chicory</name>
    <dbReference type="NCBI Taxonomy" id="13427"/>
    <lineage>
        <taxon>Eukaryota</taxon>
        <taxon>Viridiplantae</taxon>
        <taxon>Streptophyta</taxon>
        <taxon>Embryophyta</taxon>
        <taxon>Tracheophyta</taxon>
        <taxon>Spermatophyta</taxon>
        <taxon>Magnoliopsida</taxon>
        <taxon>eudicotyledons</taxon>
        <taxon>Gunneridae</taxon>
        <taxon>Pentapetalae</taxon>
        <taxon>asterids</taxon>
        <taxon>campanulids</taxon>
        <taxon>Asterales</taxon>
        <taxon>Asteraceae</taxon>
        <taxon>Cichorioideae</taxon>
        <taxon>Cichorieae</taxon>
        <taxon>Cichoriinae</taxon>
        <taxon>Cichorium</taxon>
    </lineage>
</organism>
<dbReference type="Proteomes" id="UP001055811">
    <property type="component" value="Linkage Group LG02"/>
</dbReference>
<sequence length="378" mass="42959">MPVSMVMEDGYEFFANRQLVAVFSAPNYCGEFDNAGAMMSVDETLMWSFQILKPVEKKNKFNSGISLFGSTTTGNLEIPQLESSQFGDTYQEDYFIKTLKDEVNIAKNLPSHLDSLDVKELGTLKIAMIDSYLKHSQPYLGSIFQQFDCLTEREKLMAKTETVRNAERLVEAMMKGNDASHDAAHAFRVRDLALSLAHEEGLSSSPISLEIVELAALLHDIGDYKYLKNPSEEKIVEDFLVKEGMDIDKSSKILDIIKGMGFKEEINGVKNVYTPEFCIVQDADRLDAIGAIGIARCFTFGGSRNRVLHDPNIHPRFDLSKNQYMNKDEQTTINHFHEKLLKLKDLMKTKAGKKRAEKRHSFMEEFLKEFYEEWAGKA</sequence>
<comment type="caution">
    <text evidence="1">The sequence shown here is derived from an EMBL/GenBank/DDBJ whole genome shotgun (WGS) entry which is preliminary data.</text>
</comment>
<evidence type="ECO:0000313" key="1">
    <source>
        <dbReference type="EMBL" id="KAI3778627.1"/>
    </source>
</evidence>